<dbReference type="Gene3D" id="3.40.50.10490">
    <property type="entry name" value="Glucose-6-phosphate isomerase like protein, domain 1"/>
    <property type="match status" value="2"/>
</dbReference>
<dbReference type="AlphaFoldDB" id="T1CBT0"/>
<dbReference type="InterPro" id="IPR001347">
    <property type="entry name" value="SIS_dom"/>
</dbReference>
<comment type="caution">
    <text evidence="4">The sequence shown here is derived from an EMBL/GenBank/DDBJ whole genome shotgun (WGS) entry which is preliminary data.</text>
</comment>
<evidence type="ECO:0000256" key="2">
    <source>
        <dbReference type="ARBA" id="ARBA00023235"/>
    </source>
</evidence>
<evidence type="ECO:0000313" key="4">
    <source>
        <dbReference type="EMBL" id="EQD78788.1"/>
    </source>
</evidence>
<evidence type="ECO:0000259" key="3">
    <source>
        <dbReference type="PROSITE" id="PS51464"/>
    </source>
</evidence>
<keyword evidence="2 4" id="KW-0413">Isomerase</keyword>
<dbReference type="SUPFAM" id="SSF53697">
    <property type="entry name" value="SIS domain"/>
    <property type="match status" value="1"/>
</dbReference>
<reference evidence="4" key="1">
    <citation type="submission" date="2013-08" db="EMBL/GenBank/DDBJ databases">
        <authorList>
            <person name="Mendez C."/>
            <person name="Richter M."/>
            <person name="Ferrer M."/>
            <person name="Sanchez J."/>
        </authorList>
    </citation>
    <scope>NUCLEOTIDE SEQUENCE</scope>
</reference>
<dbReference type="InterPro" id="IPR046348">
    <property type="entry name" value="SIS_dom_sf"/>
</dbReference>
<gene>
    <name evidence="4" type="ORF">B1B_00531</name>
</gene>
<dbReference type="Pfam" id="PF10432">
    <property type="entry name" value="bact-PGI_C"/>
    <property type="match status" value="1"/>
</dbReference>
<dbReference type="EMBL" id="AUZY01000406">
    <property type="protein sequence ID" value="EQD78788.1"/>
    <property type="molecule type" value="Genomic_DNA"/>
</dbReference>
<dbReference type="PROSITE" id="PS51464">
    <property type="entry name" value="SIS"/>
    <property type="match status" value="1"/>
</dbReference>
<dbReference type="Pfam" id="PF01380">
    <property type="entry name" value="SIS"/>
    <property type="match status" value="1"/>
</dbReference>
<comment type="similarity">
    <text evidence="1">Belongs to the PGI/PMI family.</text>
</comment>
<feature type="domain" description="SIS" evidence="3">
    <location>
        <begin position="1"/>
        <end position="92"/>
    </location>
</feature>
<evidence type="ECO:0000256" key="1">
    <source>
        <dbReference type="ARBA" id="ARBA00010523"/>
    </source>
</evidence>
<reference evidence="4" key="2">
    <citation type="journal article" date="2014" name="ISME J.">
        <title>Microbial stratification in low pH oxic and suboxic macroscopic growths along an acid mine drainage.</title>
        <authorList>
            <person name="Mendez-Garcia C."/>
            <person name="Mesa V."/>
            <person name="Sprenger R.R."/>
            <person name="Richter M."/>
            <person name="Diez M.S."/>
            <person name="Solano J."/>
            <person name="Bargiela R."/>
            <person name="Golyshina O.V."/>
            <person name="Manteca A."/>
            <person name="Ramos J.L."/>
            <person name="Gallego J.R."/>
            <person name="Llorente I."/>
            <person name="Martins Dos Santos V.A."/>
            <person name="Jensen O.N."/>
            <person name="Pelaez A.I."/>
            <person name="Sanchez J."/>
            <person name="Ferrer M."/>
        </authorList>
    </citation>
    <scope>NUCLEOTIDE SEQUENCE</scope>
</reference>
<dbReference type="GO" id="GO:0097367">
    <property type="term" value="F:carbohydrate derivative binding"/>
    <property type="evidence" value="ECO:0007669"/>
    <property type="project" value="InterPro"/>
</dbReference>
<dbReference type="GO" id="GO:0004476">
    <property type="term" value="F:mannose-6-phosphate isomerase activity"/>
    <property type="evidence" value="ECO:0007669"/>
    <property type="project" value="InterPro"/>
</dbReference>
<dbReference type="GO" id="GO:0004347">
    <property type="term" value="F:glucose-6-phosphate isomerase activity"/>
    <property type="evidence" value="ECO:0007669"/>
    <property type="project" value="InterPro"/>
</dbReference>
<feature type="non-terminal residue" evidence="4">
    <location>
        <position position="209"/>
    </location>
</feature>
<name>T1CBT0_9ZZZZ</name>
<proteinExistence type="inferred from homology"/>
<protein>
    <submittedName>
        <fullName evidence="4">Bifunctional phosphoglucose/phosphomannose isomerase</fullName>
    </submittedName>
</protein>
<organism evidence="4">
    <name type="scientific">mine drainage metagenome</name>
    <dbReference type="NCBI Taxonomy" id="410659"/>
    <lineage>
        <taxon>unclassified sequences</taxon>
        <taxon>metagenomes</taxon>
        <taxon>ecological metagenomes</taxon>
    </lineage>
</organism>
<accession>T1CBT0</accession>
<dbReference type="GO" id="GO:0005975">
    <property type="term" value="P:carbohydrate metabolic process"/>
    <property type="evidence" value="ECO:0007669"/>
    <property type="project" value="InterPro"/>
</dbReference>
<dbReference type="GO" id="GO:1901135">
    <property type="term" value="P:carbohydrate derivative metabolic process"/>
    <property type="evidence" value="ECO:0007669"/>
    <property type="project" value="InterPro"/>
</dbReference>
<dbReference type="InterPro" id="IPR019490">
    <property type="entry name" value="Glu6P/Mann6P_isomerase_C"/>
</dbReference>
<sequence length="209" mass="23343">MDSYNCPHFVNELTLFIAVSYSGNTEETLSCTIEAKNRGAKIFSITSGGALKNISDFTITIPQGYQPRSAIGFLLMPIVNSLLPNISGDLQEIASNLKSVSEKEDEIKLLANEIYSSGKTPYFVSWSPTRSVAYRCKTQFNENSKSFASSGSLSEMDHNELVPMGTEKKIDPFFYIAFINTFSKRNYFRLELSKKLSGLKIKDIELKGK</sequence>